<accession>A0AAV7QVM9</accession>
<sequence length="71" mass="7969">MGRVRARDRGHREEQALVNSVRSGLQAAWDACTGEQGGEQARDARVKACDGGVSEQLPLVRRGRNWHWWAL</sequence>
<comment type="caution">
    <text evidence="1">The sequence shown here is derived from an EMBL/GenBank/DDBJ whole genome shotgun (WGS) entry which is preliminary data.</text>
</comment>
<gene>
    <name evidence="1" type="ORF">NDU88_010882</name>
</gene>
<reference evidence="1" key="1">
    <citation type="journal article" date="2022" name="bioRxiv">
        <title>Sequencing and chromosome-scale assembly of the giantPleurodeles waltlgenome.</title>
        <authorList>
            <person name="Brown T."/>
            <person name="Elewa A."/>
            <person name="Iarovenko S."/>
            <person name="Subramanian E."/>
            <person name="Araus A.J."/>
            <person name="Petzold A."/>
            <person name="Susuki M."/>
            <person name="Suzuki K.-i.T."/>
            <person name="Hayashi T."/>
            <person name="Toyoda A."/>
            <person name="Oliveira C."/>
            <person name="Osipova E."/>
            <person name="Leigh N.D."/>
            <person name="Simon A."/>
            <person name="Yun M.H."/>
        </authorList>
    </citation>
    <scope>NUCLEOTIDE SEQUENCE</scope>
    <source>
        <strain evidence="1">20211129_DDA</strain>
        <tissue evidence="1">Liver</tissue>
    </source>
</reference>
<evidence type="ECO:0000313" key="1">
    <source>
        <dbReference type="EMBL" id="KAJ1144584.1"/>
    </source>
</evidence>
<evidence type="ECO:0000313" key="2">
    <source>
        <dbReference type="Proteomes" id="UP001066276"/>
    </source>
</evidence>
<dbReference type="AlphaFoldDB" id="A0AAV7QVM9"/>
<organism evidence="1 2">
    <name type="scientific">Pleurodeles waltl</name>
    <name type="common">Iberian ribbed newt</name>
    <dbReference type="NCBI Taxonomy" id="8319"/>
    <lineage>
        <taxon>Eukaryota</taxon>
        <taxon>Metazoa</taxon>
        <taxon>Chordata</taxon>
        <taxon>Craniata</taxon>
        <taxon>Vertebrata</taxon>
        <taxon>Euteleostomi</taxon>
        <taxon>Amphibia</taxon>
        <taxon>Batrachia</taxon>
        <taxon>Caudata</taxon>
        <taxon>Salamandroidea</taxon>
        <taxon>Salamandridae</taxon>
        <taxon>Pleurodelinae</taxon>
        <taxon>Pleurodeles</taxon>
    </lineage>
</organism>
<name>A0AAV7QVM9_PLEWA</name>
<dbReference type="EMBL" id="JANPWB010000010">
    <property type="protein sequence ID" value="KAJ1144584.1"/>
    <property type="molecule type" value="Genomic_DNA"/>
</dbReference>
<proteinExistence type="predicted"/>
<keyword evidence="2" id="KW-1185">Reference proteome</keyword>
<protein>
    <submittedName>
        <fullName evidence="1">Uncharacterized protein</fullName>
    </submittedName>
</protein>
<dbReference type="Proteomes" id="UP001066276">
    <property type="component" value="Chromosome 6"/>
</dbReference>